<dbReference type="GO" id="GO:0045892">
    <property type="term" value="P:negative regulation of DNA-templated transcription"/>
    <property type="evidence" value="ECO:0007669"/>
    <property type="project" value="InterPro"/>
</dbReference>
<dbReference type="SUPFAM" id="SSF48498">
    <property type="entry name" value="Tetracyclin repressor-like, C-terminal domain"/>
    <property type="match status" value="1"/>
</dbReference>
<gene>
    <name evidence="4" type="ORF">DFR75_1011719</name>
</gene>
<evidence type="ECO:0000313" key="5">
    <source>
        <dbReference type="Proteomes" id="UP000295087"/>
    </source>
</evidence>
<evidence type="ECO:0000256" key="1">
    <source>
        <dbReference type="ARBA" id="ARBA00023015"/>
    </source>
</evidence>
<dbReference type="InterPro" id="IPR004111">
    <property type="entry name" value="Repressor_TetR_C"/>
</dbReference>
<dbReference type="Gene3D" id="1.10.10.60">
    <property type="entry name" value="Homeodomain-like"/>
    <property type="match status" value="1"/>
</dbReference>
<feature type="domain" description="Tetracycline repressor TetR C-terminal" evidence="3">
    <location>
        <begin position="63"/>
        <end position="207"/>
    </location>
</feature>
<keyword evidence="5" id="KW-1185">Reference proteome</keyword>
<dbReference type="AlphaFoldDB" id="A0A4R6PUM0"/>
<evidence type="ECO:0000259" key="3">
    <source>
        <dbReference type="Pfam" id="PF02909"/>
    </source>
</evidence>
<evidence type="ECO:0000313" key="4">
    <source>
        <dbReference type="EMBL" id="TDP42605.1"/>
    </source>
</evidence>
<proteinExistence type="predicted"/>
<protein>
    <submittedName>
        <fullName evidence="4">TetR family transcriptional regulator</fullName>
    </submittedName>
</protein>
<keyword evidence="2" id="KW-0804">Transcription</keyword>
<dbReference type="Proteomes" id="UP000295087">
    <property type="component" value="Unassembled WGS sequence"/>
</dbReference>
<keyword evidence="1" id="KW-0805">Transcription regulation</keyword>
<comment type="caution">
    <text evidence="4">The sequence shown here is derived from an EMBL/GenBank/DDBJ whole genome shotgun (WGS) entry which is preliminary data.</text>
</comment>
<sequence length="208" mass="22301">MVDAALAVLDEGGAGALTVEAVAARLGVDPAALACDRSGLERAAIERVLSNVRLGPLYDRGVEWVSAVIQLALSMRSRLWEHPAVAVLMMSGPHDGPAADGPAARDIEEALFACFARGGLHTQMRAHGVYAVLVYVLGSTALDIAETDGIPPLPTDSERIARRREQLRDLDVDRWTRTAAHVDEIAAWTSVDQFVWGLRVLLVGMTAN</sequence>
<evidence type="ECO:0000256" key="2">
    <source>
        <dbReference type="ARBA" id="ARBA00023163"/>
    </source>
</evidence>
<organism evidence="4 5">
    <name type="scientific">Nocardia ignorata</name>
    <dbReference type="NCBI Taxonomy" id="145285"/>
    <lineage>
        <taxon>Bacteria</taxon>
        <taxon>Bacillati</taxon>
        <taxon>Actinomycetota</taxon>
        <taxon>Actinomycetes</taxon>
        <taxon>Mycobacteriales</taxon>
        <taxon>Nocardiaceae</taxon>
        <taxon>Nocardia</taxon>
    </lineage>
</organism>
<dbReference type="Pfam" id="PF02909">
    <property type="entry name" value="TetR_C_1"/>
    <property type="match status" value="1"/>
</dbReference>
<name>A0A4R6PUM0_NOCIG</name>
<accession>A0A4R6PUM0</accession>
<dbReference type="InterPro" id="IPR036271">
    <property type="entry name" value="Tet_transcr_reg_TetR-rel_C_sf"/>
</dbReference>
<dbReference type="Gene3D" id="1.10.357.10">
    <property type="entry name" value="Tetracycline Repressor, domain 2"/>
    <property type="match status" value="1"/>
</dbReference>
<reference evidence="4 5" key="1">
    <citation type="submission" date="2019-03" db="EMBL/GenBank/DDBJ databases">
        <title>Genomic Encyclopedia of Type Strains, Phase IV (KMG-IV): sequencing the most valuable type-strain genomes for metagenomic binning, comparative biology and taxonomic classification.</title>
        <authorList>
            <person name="Goeker M."/>
        </authorList>
    </citation>
    <scope>NUCLEOTIDE SEQUENCE [LARGE SCALE GENOMIC DNA]</scope>
    <source>
        <strain evidence="4 5">DSM 44496</strain>
    </source>
</reference>
<dbReference type="EMBL" id="SNXK01000001">
    <property type="protein sequence ID" value="TDP42605.1"/>
    <property type="molecule type" value="Genomic_DNA"/>
</dbReference>